<keyword evidence="2" id="KW-0479">Metal-binding</keyword>
<keyword evidence="12" id="KW-1133">Transmembrane helix</keyword>
<evidence type="ECO:0000256" key="5">
    <source>
        <dbReference type="ARBA" id="ARBA00022833"/>
    </source>
</evidence>
<organism evidence="16">
    <name type="scientific">Angiostrongylus costaricensis</name>
    <name type="common">Nematode worm</name>
    <dbReference type="NCBI Taxonomy" id="334426"/>
    <lineage>
        <taxon>Eukaryota</taxon>
        <taxon>Metazoa</taxon>
        <taxon>Ecdysozoa</taxon>
        <taxon>Nematoda</taxon>
        <taxon>Chromadorea</taxon>
        <taxon>Rhabditida</taxon>
        <taxon>Rhabditina</taxon>
        <taxon>Rhabditomorpha</taxon>
        <taxon>Strongyloidea</taxon>
        <taxon>Metastrongylidae</taxon>
        <taxon>Angiostrongylus</taxon>
    </lineage>
</organism>
<feature type="domain" description="C2H2-type" evidence="13">
    <location>
        <begin position="338"/>
        <end position="365"/>
    </location>
</feature>
<dbReference type="EMBL" id="UYYA01000054">
    <property type="protein sequence ID" value="VDM52109.1"/>
    <property type="molecule type" value="Genomic_DNA"/>
</dbReference>
<keyword evidence="3" id="KW-0677">Repeat</keyword>
<dbReference type="GO" id="GO:0000981">
    <property type="term" value="F:DNA-binding transcription factor activity, RNA polymerase II-specific"/>
    <property type="evidence" value="ECO:0007669"/>
    <property type="project" value="TreeGrafter"/>
</dbReference>
<dbReference type="PROSITE" id="PS00028">
    <property type="entry name" value="ZINC_FINGER_C2H2_1"/>
    <property type="match status" value="4"/>
</dbReference>
<reference evidence="16" key="1">
    <citation type="submission" date="2016-04" db="UniProtKB">
        <authorList>
            <consortium name="WormBaseParasite"/>
        </authorList>
    </citation>
    <scope>IDENTIFICATION</scope>
</reference>
<dbReference type="GO" id="GO:0008270">
    <property type="term" value="F:zinc ion binding"/>
    <property type="evidence" value="ECO:0007669"/>
    <property type="project" value="UniProtKB-KW"/>
</dbReference>
<dbReference type="Pfam" id="PF00096">
    <property type="entry name" value="zf-C2H2"/>
    <property type="match status" value="4"/>
</dbReference>
<dbReference type="InterPro" id="IPR036236">
    <property type="entry name" value="Znf_C2H2_sf"/>
</dbReference>
<keyword evidence="4 10" id="KW-0863">Zinc-finger</keyword>
<dbReference type="GO" id="GO:0000122">
    <property type="term" value="P:negative regulation of transcription by RNA polymerase II"/>
    <property type="evidence" value="ECO:0007669"/>
    <property type="project" value="UniProtKB-ARBA"/>
</dbReference>
<feature type="region of interest" description="Disordered" evidence="11">
    <location>
        <begin position="748"/>
        <end position="768"/>
    </location>
</feature>
<accession>A0A158PDC6</accession>
<keyword evidence="5" id="KW-0862">Zinc</keyword>
<dbReference type="Proteomes" id="UP000267027">
    <property type="component" value="Unassembled WGS sequence"/>
</dbReference>
<dbReference type="PANTHER" id="PTHR23233">
    <property type="entry name" value="SAL-LIKE PROTEIN"/>
    <property type="match status" value="1"/>
</dbReference>
<feature type="transmembrane region" description="Helical" evidence="12">
    <location>
        <begin position="48"/>
        <end position="71"/>
    </location>
</feature>
<name>A0A158PDC6_ANGCS</name>
<dbReference type="Gene3D" id="3.30.160.60">
    <property type="entry name" value="Classic Zinc Finger"/>
    <property type="match status" value="3"/>
</dbReference>
<dbReference type="InterPro" id="IPR013087">
    <property type="entry name" value="Znf_C2H2_type"/>
</dbReference>
<feature type="region of interest" description="Disordered" evidence="11">
    <location>
        <begin position="518"/>
        <end position="572"/>
    </location>
</feature>
<feature type="compositionally biased region" description="Polar residues" evidence="11">
    <location>
        <begin position="750"/>
        <end position="768"/>
    </location>
</feature>
<feature type="domain" description="C2H2-type" evidence="13">
    <location>
        <begin position="642"/>
        <end position="669"/>
    </location>
</feature>
<dbReference type="FunFam" id="3.30.160.60:FF:000025">
    <property type="entry name" value="Spalt-like transcription factor 1"/>
    <property type="match status" value="1"/>
</dbReference>
<evidence type="ECO:0000259" key="13">
    <source>
        <dbReference type="PROSITE" id="PS50157"/>
    </source>
</evidence>
<protein>
    <submittedName>
        <fullName evidence="16">Sal-like protein 3</fullName>
    </submittedName>
</protein>
<dbReference type="Pfam" id="PF12874">
    <property type="entry name" value="zf-met"/>
    <property type="match status" value="1"/>
</dbReference>
<dbReference type="GO" id="GO:0005634">
    <property type="term" value="C:nucleus"/>
    <property type="evidence" value="ECO:0007669"/>
    <property type="project" value="UniProtKB-SubCell"/>
</dbReference>
<keyword evidence="7" id="KW-0804">Transcription</keyword>
<feature type="compositionally biased region" description="Low complexity" evidence="11">
    <location>
        <begin position="521"/>
        <end position="534"/>
    </location>
</feature>
<keyword evidence="12" id="KW-0812">Transmembrane</keyword>
<evidence type="ECO:0000256" key="3">
    <source>
        <dbReference type="ARBA" id="ARBA00022737"/>
    </source>
</evidence>
<evidence type="ECO:0000256" key="1">
    <source>
        <dbReference type="ARBA" id="ARBA00004123"/>
    </source>
</evidence>
<dbReference type="FunFam" id="3.30.160.60:FF:000446">
    <property type="entry name" value="Zinc finger protein"/>
    <property type="match status" value="1"/>
</dbReference>
<evidence type="ECO:0000313" key="16">
    <source>
        <dbReference type="WBParaSite" id="ACOC_0000052301-mRNA-1"/>
    </source>
</evidence>
<dbReference type="PANTHER" id="PTHR23233:SF84">
    <property type="entry name" value="FI23031P1"/>
    <property type="match status" value="1"/>
</dbReference>
<evidence type="ECO:0000256" key="12">
    <source>
        <dbReference type="SAM" id="Phobius"/>
    </source>
</evidence>
<dbReference type="STRING" id="334426.A0A158PDC6"/>
<evidence type="ECO:0000256" key="9">
    <source>
        <dbReference type="ARBA" id="ARBA00038474"/>
    </source>
</evidence>
<dbReference type="WBParaSite" id="ACOC_0000052301-mRNA-1">
    <property type="protein sequence ID" value="ACOC_0000052301-mRNA-1"/>
    <property type="gene ID" value="ACOC_0000052301"/>
</dbReference>
<evidence type="ECO:0000256" key="8">
    <source>
        <dbReference type="ARBA" id="ARBA00023242"/>
    </source>
</evidence>
<keyword evidence="8" id="KW-0539">Nucleus</keyword>
<dbReference type="OrthoDB" id="9998363at2759"/>
<evidence type="ECO:0000256" key="11">
    <source>
        <dbReference type="SAM" id="MobiDB-lite"/>
    </source>
</evidence>
<reference evidence="14 15" key="2">
    <citation type="submission" date="2018-11" db="EMBL/GenBank/DDBJ databases">
        <authorList>
            <consortium name="Pathogen Informatics"/>
        </authorList>
    </citation>
    <scope>NUCLEOTIDE SEQUENCE [LARGE SCALE GENOMIC DNA]</scope>
    <source>
        <strain evidence="14 15">Costa Rica</strain>
    </source>
</reference>
<dbReference type="SUPFAM" id="SSF57667">
    <property type="entry name" value="beta-beta-alpha zinc fingers"/>
    <property type="match status" value="2"/>
</dbReference>
<comment type="subcellular location">
    <subcellularLocation>
        <location evidence="1">Nucleus</location>
    </subcellularLocation>
</comment>
<dbReference type="FunFam" id="3.30.160.60:FF:000130">
    <property type="entry name" value="Spalt-like transcription factor 4"/>
    <property type="match status" value="1"/>
</dbReference>
<feature type="domain" description="C2H2-type" evidence="13">
    <location>
        <begin position="399"/>
        <end position="422"/>
    </location>
</feature>
<evidence type="ECO:0000256" key="7">
    <source>
        <dbReference type="ARBA" id="ARBA00023163"/>
    </source>
</evidence>
<evidence type="ECO:0000256" key="10">
    <source>
        <dbReference type="PROSITE-ProRule" id="PRU00042"/>
    </source>
</evidence>
<evidence type="ECO:0000313" key="15">
    <source>
        <dbReference type="Proteomes" id="UP000267027"/>
    </source>
</evidence>
<dbReference type="PROSITE" id="PS50157">
    <property type="entry name" value="ZINC_FINGER_C2H2_2"/>
    <property type="match status" value="4"/>
</dbReference>
<keyword evidence="15" id="KW-1185">Reference proteome</keyword>
<proteinExistence type="inferred from homology"/>
<keyword evidence="12" id="KW-0472">Membrane</keyword>
<dbReference type="InterPro" id="IPR051565">
    <property type="entry name" value="Sal_C2H2-zinc-finger"/>
</dbReference>
<dbReference type="GO" id="GO:0000978">
    <property type="term" value="F:RNA polymerase II cis-regulatory region sequence-specific DNA binding"/>
    <property type="evidence" value="ECO:0007669"/>
    <property type="project" value="TreeGrafter"/>
</dbReference>
<evidence type="ECO:0000256" key="6">
    <source>
        <dbReference type="ARBA" id="ARBA00023015"/>
    </source>
</evidence>
<sequence>MKVWSSRGIQPDSRRPDGFFLPLPQHFTHCVNVSAINKLYEFCKARCATLDVCVMLICFQCVMMASTIGLVSRRKQAKPQRHQDLPKGAVLPTEMDDIDDGQTVDAYPIDLSTKKFDHTLFEDQRSKLFDSLASLTSSQNILSLCAQLAAHREASRSAPSEASTATMETSMPLHKPTFDCSASDCDQIREHDCSSVLPRPSSAGCSRVFCSSPDADRGSVPAIAGPSFTLVEKTRTPPPPPAIFGQFFPQKHPGFLNSTSPNLFPVSITPHFAIHNAPPPPPFFMRSPFEQHPDIFAPRPDIGSTEDDWEALMEKGVSFGVSSTFLVAFYNIMGERPFKCKICQRAFTTKGNLKTHMGVHRAKHSFRGVPIGLGGPMGGPICSPLGGVGGFPPGLQQAQQCPICQKRFMTAMQLQSHISEHTHALTARHLPSSPSPSSPKLMLPSRPGPFPPPFPPLFPFFNSTVHNDGRIPFNLNHLLGCQVDQNKEAELETEIKEEPRTGEALKLTAITTLELPKVEMSSISPSGSSEASASTEQNHDHTDGSSMCRSVESDADDRKLQQTHDSSTVDTVDNPVVAINTPTRPVDNPLEAMQKMWAETEPPPPRQVPVLSKHQCAVCFKHFSSSSALQIHMRTHTGDKPFKCEMCGRAFTTRGNLKVHMGTHMWQQSPNRRGRRIFDAGVTAEESGPRPGSLPGSGLPVPHPLGLFAPTGVANMELMMMLWRTVCSVCQKVCASPIELEQHLKDHLSGSLSSRENSTTSQTISSSD</sequence>
<dbReference type="SMART" id="SM00355">
    <property type="entry name" value="ZnF_C2H2"/>
    <property type="match status" value="5"/>
</dbReference>
<feature type="domain" description="C2H2-type" evidence="13">
    <location>
        <begin position="614"/>
        <end position="641"/>
    </location>
</feature>
<evidence type="ECO:0000256" key="2">
    <source>
        <dbReference type="ARBA" id="ARBA00022723"/>
    </source>
</evidence>
<dbReference type="AlphaFoldDB" id="A0A158PDC6"/>
<evidence type="ECO:0000313" key="14">
    <source>
        <dbReference type="EMBL" id="VDM52109.1"/>
    </source>
</evidence>
<evidence type="ECO:0000256" key="4">
    <source>
        <dbReference type="ARBA" id="ARBA00022771"/>
    </source>
</evidence>
<dbReference type="OMA" id="HRSKHSF"/>
<comment type="similarity">
    <text evidence="9">Belongs to the sal C2H2-type zinc-finger protein family.</text>
</comment>
<keyword evidence="6" id="KW-0805">Transcription regulation</keyword>
<gene>
    <name evidence="14" type="ORF">ACOC_LOCUS524</name>
</gene>